<evidence type="ECO:0000256" key="9">
    <source>
        <dbReference type="ARBA" id="ARBA00022952"/>
    </source>
</evidence>
<evidence type="ECO:0000313" key="16">
    <source>
        <dbReference type="EMBL" id="AZG02846.1"/>
    </source>
</evidence>
<organism evidence="16">
    <name type="scientific">Human papillomavirus</name>
    <dbReference type="NCBI Taxonomy" id="10566"/>
    <lineage>
        <taxon>Viruses</taxon>
        <taxon>Monodnaviria</taxon>
        <taxon>Shotokuvirae</taxon>
        <taxon>Cossaviricota</taxon>
        <taxon>Papovaviricetes</taxon>
        <taxon>Zurhausenvirales</taxon>
        <taxon>Papillomaviridae</taxon>
    </lineage>
</organism>
<dbReference type="GO" id="GO:0042025">
    <property type="term" value="C:host cell nucleus"/>
    <property type="evidence" value="ECO:0007669"/>
    <property type="project" value="UniProtKB-SubCell"/>
</dbReference>
<dbReference type="GO" id="GO:0003677">
    <property type="term" value="F:DNA binding"/>
    <property type="evidence" value="ECO:0007669"/>
    <property type="project" value="UniProtKB-UniRule"/>
</dbReference>
<keyword evidence="6" id="KW-1040">Host Golgi apparatus</keyword>
<keyword evidence="9 15" id="KW-1177">Microtubular inwards viral transport</keyword>
<keyword evidence="2 15" id="KW-0597">Phosphoprotein</keyword>
<comment type="caution">
    <text evidence="15">Lacks conserved residue(s) required for the propagation of feature annotation.</text>
</comment>
<evidence type="ECO:0000256" key="8">
    <source>
        <dbReference type="ARBA" id="ARBA00022921"/>
    </source>
</evidence>
<dbReference type="HAMAP" id="MF_04003">
    <property type="entry name" value="PPV_L2"/>
    <property type="match status" value="1"/>
</dbReference>
<protein>
    <recommendedName>
        <fullName evidence="15">Minor capsid protein L2</fullName>
    </recommendedName>
</protein>
<evidence type="ECO:0000256" key="5">
    <source>
        <dbReference type="ARBA" id="ARBA00022581"/>
    </source>
</evidence>
<evidence type="ECO:0000256" key="6">
    <source>
        <dbReference type="ARBA" id="ARBA00022812"/>
    </source>
</evidence>
<comment type="subunit">
    <text evidence="15">Interacts with major capsid protein L1. Interacts with E2; this interaction inhibits E2 transcriptional activity but not the DNA replication function E2. Interacts with host HSPA8; this interaction is required for L2 nuclear translocation. Interacts with host importins KPNB2 and KPNB3. Forms a complex with importin alpha2-beta1 heterodimers via interaction with the importin alpha2 adapter. Interacts with host DYNLT1; this interaction is essential for virus intracellular transport during entry. Interacts (via C-terminus) with host retromer subunits VPS35 AND VPS29.</text>
</comment>
<keyword evidence="12 15" id="KW-0238">DNA-binding</keyword>
<dbReference type="GO" id="GO:0005198">
    <property type="term" value="F:structural molecule activity"/>
    <property type="evidence" value="ECO:0007669"/>
    <property type="project" value="UniProtKB-UniRule"/>
</dbReference>
<keyword evidence="14 15" id="KW-1160">Virus entry into host cell</keyword>
<reference evidence="16" key="1">
    <citation type="submission" date="2018-10" db="EMBL/GenBank/DDBJ databases">
        <title>Complete Genome Sequence of a Novel Human Betapapillomavirus Isolated from Skin.</title>
        <authorList>
            <person name="Brancaccio R.N."/>
            <person name="Robitaille A."/>
            <person name="Dutta S."/>
            <person name="Rollison D.E."/>
            <person name="Tommasino M."/>
            <person name="Gheit T."/>
        </authorList>
    </citation>
    <scope>NUCLEOTIDE SEQUENCE</scope>
    <source>
        <strain evidence="16">ICB2</strain>
    </source>
</reference>
<name>A0A3G8G7H5_9PAPI</name>
<keyword evidence="7 15" id="KW-0946">Virion</keyword>
<comment type="PTM">
    <text evidence="15">Highly phosphorylated.</text>
</comment>
<keyword evidence="13 15" id="KW-1015">Disulfide bond</keyword>
<accession>A0A3G8G7H5</accession>
<dbReference type="EMBL" id="MK080568">
    <property type="protein sequence ID" value="AZG02846.1"/>
    <property type="molecule type" value="Genomic_DNA"/>
</dbReference>
<sequence>MARARRTKRASVTDIYRGCKQAGNCPPDVINKVEQTTIADKILKYGSAGVFFGGLGISTGRGTGGATGYVPLGEGPGVRVGGAPTIVRPGVIPELIGPADVIPIDTVTPIDPAAPSIVTITDSSAVDLLPTEIETIAEVHPVPTDNLDIDTPVVTGGRDSSAVLEVADPSPPVRTRVSRTQYHNPSFQVITESTPIAGESALADHVIVFEGAGGQNIGGSRNATIETAQESFEMQTKLQTWPSRYSFEIEEGTPPRSSTPIQRAVQSLSSLRRALYNRRLTEQVAVTDPLFLSRPSRLVQFQFDNPTFEEEVTQIFERDLEAIEEPPDRQFLDVVRLGRPTIAETPQGYLRVSRLGRRATIRTRSGAQVGAQVHFYRDLSTIDSDALEMQLLGEHSGDSTIVQGPVESTFVDINIDEADALNIGLQESTMAEDTDFNSADLLLEDAVEDFSGSQLVFGTSRRSTNSVTIPRFETPRDTGYYIQDTQGYNVAYPESRDTTEIILPQPETPTVVIRFGEAGADYYLHPSFKRKKRKRKYL</sequence>
<dbReference type="GO" id="GO:0075521">
    <property type="term" value="P:microtubule-dependent intracellular transport of viral material towards nucleus"/>
    <property type="evidence" value="ECO:0007669"/>
    <property type="project" value="UniProtKB-UniRule"/>
</dbReference>
<proteinExistence type="inferred from homology"/>
<keyword evidence="1 15" id="KW-1163">Viral penetration into host nucleus</keyword>
<dbReference type="GO" id="GO:0046718">
    <property type="term" value="P:symbiont entry into host cell"/>
    <property type="evidence" value="ECO:0007669"/>
    <property type="project" value="UniProtKB-KW"/>
</dbReference>
<evidence type="ECO:0000256" key="10">
    <source>
        <dbReference type="ARBA" id="ARBA00023046"/>
    </source>
</evidence>
<keyword evidence="4 15" id="KW-1048">Host nucleus</keyword>
<dbReference type="Pfam" id="PF00513">
    <property type="entry name" value="Late_protein_L2"/>
    <property type="match status" value="1"/>
</dbReference>
<comment type="similarity">
    <text evidence="15">Belongs to the papillomaviridae L2 protein family.</text>
</comment>
<keyword evidence="3 15" id="KW-0167">Capsid protein</keyword>
<evidence type="ECO:0000256" key="11">
    <source>
        <dbReference type="ARBA" id="ARBA00023120"/>
    </source>
</evidence>
<keyword evidence="11 15" id="KW-1176">Cytoplasmic inwards viral transport</keyword>
<evidence type="ECO:0000256" key="12">
    <source>
        <dbReference type="ARBA" id="ARBA00023125"/>
    </source>
</evidence>
<evidence type="ECO:0000256" key="3">
    <source>
        <dbReference type="ARBA" id="ARBA00022561"/>
    </source>
</evidence>
<comment type="subcellular location">
    <subcellularLocation>
        <location evidence="15">Virion</location>
    </subcellularLocation>
    <subcellularLocation>
        <location evidence="15">Host nucleus</location>
    </subcellularLocation>
</comment>
<evidence type="ECO:0000256" key="14">
    <source>
        <dbReference type="ARBA" id="ARBA00023296"/>
    </source>
</evidence>
<keyword evidence="10" id="KW-1039">Host endosome</keyword>
<evidence type="ECO:0000256" key="7">
    <source>
        <dbReference type="ARBA" id="ARBA00022844"/>
    </source>
</evidence>
<comment type="function">
    <text evidence="15">Minor protein of the capsid that localizes along the inner surface of the virion, within the central cavities beneath the L1 pentamers. Plays a role in capsid stabilization through interaction with the major capsid protein L1. Once the virion enters the host cell, L2 escorts the genomic DNA into the nucleus by promoting escape from the endosomal compartments and traffic through the host Golgi network. Mechanistically, the C-terminus of L2 possesses a cell-penetrating peptide that protudes from the host endosome, interacts with host cytoplasmic retromer cargo and thereby mediates the capsid delivery to the host trans-Golgi network. Plays a role through its interaction with host dynein in the intracellular microtubule-dependent transport of viral capsid toward the nucleus. Mediates the viral genome import into the nucleus through binding to host importins. Once within the nucleus, L2 localizes viral genomes to host PML bodies in order to activate early gene expression for establishment of infection. Later on, promotes late gene expression by interacting with the viral E2 protein and by inhibiting its transcriptional activation functions. During virion assembly, encapsidates the genome by direct interaction with the viral DNA.</text>
</comment>
<dbReference type="GO" id="GO:0019028">
    <property type="term" value="C:viral capsid"/>
    <property type="evidence" value="ECO:0007669"/>
    <property type="project" value="UniProtKB-UniRule"/>
</dbReference>
<gene>
    <name evidence="15 16" type="primary">L2</name>
</gene>
<evidence type="ECO:0000256" key="2">
    <source>
        <dbReference type="ARBA" id="ARBA00022553"/>
    </source>
</evidence>
<evidence type="ECO:0000256" key="15">
    <source>
        <dbReference type="HAMAP-Rule" id="MF_04003"/>
    </source>
</evidence>
<keyword evidence="5 15" id="KW-0945">Host-virus interaction</keyword>
<evidence type="ECO:0000256" key="13">
    <source>
        <dbReference type="ARBA" id="ARBA00023157"/>
    </source>
</evidence>
<evidence type="ECO:0000256" key="1">
    <source>
        <dbReference type="ARBA" id="ARBA00022524"/>
    </source>
</evidence>
<dbReference type="GO" id="GO:0075732">
    <property type="term" value="P:viral penetration into host nucleus"/>
    <property type="evidence" value="ECO:0007669"/>
    <property type="project" value="UniProtKB-KW"/>
</dbReference>
<keyword evidence="8 15" id="KW-0426">Late protein</keyword>
<dbReference type="GO" id="GO:0043657">
    <property type="term" value="C:host cell"/>
    <property type="evidence" value="ECO:0007669"/>
    <property type="project" value="GOC"/>
</dbReference>
<feature type="disulfide bond" evidence="15">
    <location>
        <begin position="19"/>
        <end position="25"/>
    </location>
</feature>
<dbReference type="InterPro" id="IPR000784">
    <property type="entry name" value="Late_L2"/>
</dbReference>
<evidence type="ECO:0000256" key="4">
    <source>
        <dbReference type="ARBA" id="ARBA00022562"/>
    </source>
</evidence>